<comment type="caution">
    <text evidence="1">The sequence shown here is derived from an EMBL/GenBank/DDBJ whole genome shotgun (WGS) entry which is preliminary data.</text>
</comment>
<dbReference type="AlphaFoldDB" id="A0A7W2JWC0"/>
<gene>
    <name evidence="1" type="ORF">H4C75_16625</name>
</gene>
<evidence type="ECO:0000313" key="2">
    <source>
        <dbReference type="Proteomes" id="UP000541770"/>
    </source>
</evidence>
<sequence>MILPDDAVIVPAAEPKPYPEAERIAASIRDYPGDWGWRIKGHELEHTPTGFVIWVANEDYGLAEVSSGHKHKFEPGEQSIIWPAVQAWLSSHKSGFSGRLPKVKLSCRKGTWWCVSDQHPWAGAGGSPADAYRSWSRAVSIEARTDQRPGEILHVWSAAQ</sequence>
<reference evidence="1 2" key="1">
    <citation type="submission" date="2020-07" db="EMBL/GenBank/DDBJ databases">
        <title>Diversity of carbapenemase encoding genes among Pseudomonas putida group clinical isolates in a tertiary Brazilian hospital.</title>
        <authorList>
            <person name="Alberto-Lei F."/>
            <person name="Nodari C.S."/>
            <person name="Streling A.P."/>
            <person name="Paulino J.T."/>
            <person name="Bessa-Neto F.O."/>
            <person name="Cayo R."/>
            <person name="Gales A.C."/>
        </authorList>
    </citation>
    <scope>NUCLEOTIDE SEQUENCE [LARGE SCALE GENOMIC DNA]</scope>
    <source>
        <strain evidence="1 2">14802</strain>
    </source>
</reference>
<proteinExistence type="predicted"/>
<organism evidence="1 2">
    <name type="scientific">Pseudomonas mosselii</name>
    <dbReference type="NCBI Taxonomy" id="78327"/>
    <lineage>
        <taxon>Bacteria</taxon>
        <taxon>Pseudomonadati</taxon>
        <taxon>Pseudomonadota</taxon>
        <taxon>Gammaproteobacteria</taxon>
        <taxon>Pseudomonadales</taxon>
        <taxon>Pseudomonadaceae</taxon>
        <taxon>Pseudomonas</taxon>
    </lineage>
</organism>
<evidence type="ECO:0000313" key="1">
    <source>
        <dbReference type="EMBL" id="MBA6066369.1"/>
    </source>
</evidence>
<dbReference type="EMBL" id="JACGDE010000011">
    <property type="protein sequence ID" value="MBA6066369.1"/>
    <property type="molecule type" value="Genomic_DNA"/>
</dbReference>
<name>A0A7W2JWC0_9PSED</name>
<dbReference type="Proteomes" id="UP000541770">
    <property type="component" value="Unassembled WGS sequence"/>
</dbReference>
<accession>A0A7W2JWC0</accession>
<protein>
    <submittedName>
        <fullName evidence="1">Uncharacterized protein</fullName>
    </submittedName>
</protein>